<dbReference type="Proteomes" id="UP000033187">
    <property type="component" value="Chromosome 1"/>
</dbReference>
<dbReference type="InterPro" id="IPR050426">
    <property type="entry name" value="Glycosyltransferase_28"/>
</dbReference>
<dbReference type="InterPro" id="IPR010610">
    <property type="entry name" value="EryCIII-like_C"/>
</dbReference>
<evidence type="ECO:0000259" key="1">
    <source>
        <dbReference type="Pfam" id="PF03033"/>
    </source>
</evidence>
<feature type="domain" description="Glycosyltransferase family 28 N-terminal" evidence="1">
    <location>
        <begin position="3"/>
        <end position="84"/>
    </location>
</feature>
<gene>
    <name evidence="3" type="ORF">YBN1229_v1_1494</name>
</gene>
<dbReference type="RefSeq" id="WP_046480086.1">
    <property type="nucleotide sequence ID" value="NZ_LN829118.1"/>
</dbReference>
<keyword evidence="3" id="KW-0808">Transferase</keyword>
<sequence length="428" mass="46425">MNILIFTFGSRGDVQPYVALGTALRRGGHQVCLSTGQGFDDMIAAHGLTAAPLSINYRELIDTPEAQAAFRSMSGKFRAMRAFKDVVCEQFREMWELSREVRPDVIIYHPKGFIAQDIAAALGAVAIPTTLQPSYVATSEFPNPFLPFTNLGAFGNKLSHHFIERLTFWAQRNMEGRWRKEMPARANSTSRGTFFGGHDPEGRTVPRLHGYSSIIVNRPRDWTAREHITGYWFFEPNTDWEPAEDLHRFLATGPPPVYVGFGSMPAADAQSQTGMVIEALRQAGQRGILATGWGGLKPLAGSANDVLFLDVAPHDWLFQRCAAVVHHGGAGTTHEGLRWGRPTVICPLGVDQPYWGRRVNALGAGPPPLPQKSLNVADLSRAIGESLKPGTVARAAKLGEAIRAEGGADAAAAVVNGFVVGAGRPHAS</sequence>
<dbReference type="InterPro" id="IPR004276">
    <property type="entry name" value="GlycoTrans_28_N"/>
</dbReference>
<dbReference type="KEGG" id="fiy:BN1229_v1_1494"/>
<dbReference type="Pfam" id="PF06722">
    <property type="entry name" value="EryCIII-like_C"/>
    <property type="match status" value="1"/>
</dbReference>
<evidence type="ECO:0000313" key="4">
    <source>
        <dbReference type="Proteomes" id="UP000033187"/>
    </source>
</evidence>
<dbReference type="SUPFAM" id="SSF53756">
    <property type="entry name" value="UDP-Glycosyltransferase/glycogen phosphorylase"/>
    <property type="match status" value="1"/>
</dbReference>
<keyword evidence="4" id="KW-1185">Reference proteome</keyword>
<dbReference type="Gene3D" id="3.40.50.2000">
    <property type="entry name" value="Glycogen Phosphorylase B"/>
    <property type="match status" value="2"/>
</dbReference>
<evidence type="ECO:0000313" key="3">
    <source>
        <dbReference type="EMBL" id="CPR17954.1"/>
    </source>
</evidence>
<dbReference type="InterPro" id="IPR002213">
    <property type="entry name" value="UDP_glucos_trans"/>
</dbReference>
<organism evidence="3 4">
    <name type="scientific">Candidatus Filomicrobium marinum</name>
    <dbReference type="NCBI Taxonomy" id="1608628"/>
    <lineage>
        <taxon>Bacteria</taxon>
        <taxon>Pseudomonadati</taxon>
        <taxon>Pseudomonadota</taxon>
        <taxon>Alphaproteobacteria</taxon>
        <taxon>Hyphomicrobiales</taxon>
        <taxon>Hyphomicrobiaceae</taxon>
        <taxon>Filomicrobium</taxon>
    </lineage>
</organism>
<dbReference type="PANTHER" id="PTHR48050:SF13">
    <property type="entry name" value="STEROL 3-BETA-GLUCOSYLTRANSFERASE UGT80A2"/>
    <property type="match status" value="1"/>
</dbReference>
<evidence type="ECO:0000259" key="2">
    <source>
        <dbReference type="Pfam" id="PF06722"/>
    </source>
</evidence>
<dbReference type="AlphaFoldDB" id="A0A0D6JDV8"/>
<dbReference type="GO" id="GO:0005975">
    <property type="term" value="P:carbohydrate metabolic process"/>
    <property type="evidence" value="ECO:0007669"/>
    <property type="project" value="InterPro"/>
</dbReference>
<dbReference type="Pfam" id="PF03033">
    <property type="entry name" value="Glyco_transf_28"/>
    <property type="match status" value="1"/>
</dbReference>
<dbReference type="PANTHER" id="PTHR48050">
    <property type="entry name" value="STEROL 3-BETA-GLUCOSYLTRANSFERASE"/>
    <property type="match status" value="1"/>
</dbReference>
<dbReference type="KEGG" id="fil:BN1229_v1_1492"/>
<protein>
    <submittedName>
        <fullName evidence="3">Putative UDP-glucose:sterol glucosyltransferase</fullName>
    </submittedName>
</protein>
<dbReference type="GO" id="GO:0033072">
    <property type="term" value="P:vancomycin biosynthetic process"/>
    <property type="evidence" value="ECO:0007669"/>
    <property type="project" value="UniProtKB-ARBA"/>
</dbReference>
<dbReference type="CDD" id="cd03784">
    <property type="entry name" value="GT1_Gtf-like"/>
    <property type="match status" value="1"/>
</dbReference>
<accession>A0A0D6JDV8</accession>
<dbReference type="FunFam" id="3.40.50.2000:FF:000009">
    <property type="entry name" value="Sterol 3-beta-glucosyltransferase UGT80A2"/>
    <property type="match status" value="1"/>
</dbReference>
<feature type="domain" description="Erythromycin biosynthesis protein CIII-like C-terminal" evidence="2">
    <location>
        <begin position="306"/>
        <end position="393"/>
    </location>
</feature>
<dbReference type="OrthoDB" id="9805366at2"/>
<dbReference type="GO" id="GO:0008194">
    <property type="term" value="F:UDP-glycosyltransferase activity"/>
    <property type="evidence" value="ECO:0007669"/>
    <property type="project" value="InterPro"/>
</dbReference>
<dbReference type="EMBL" id="LN829119">
    <property type="protein sequence ID" value="CPR17954.1"/>
    <property type="molecule type" value="Genomic_DNA"/>
</dbReference>
<name>A0A0D6JDV8_9HYPH</name>
<proteinExistence type="predicted"/>
<dbReference type="GO" id="GO:0016758">
    <property type="term" value="F:hexosyltransferase activity"/>
    <property type="evidence" value="ECO:0007669"/>
    <property type="project" value="InterPro"/>
</dbReference>
<reference evidence="4" key="1">
    <citation type="submission" date="2015-02" db="EMBL/GenBank/DDBJ databases">
        <authorList>
            <person name="Chooi Y.-H."/>
        </authorList>
    </citation>
    <scope>NUCLEOTIDE SEQUENCE [LARGE SCALE GENOMIC DNA]</scope>
    <source>
        <strain evidence="4">strain Y</strain>
    </source>
</reference>